<evidence type="ECO:0000256" key="6">
    <source>
        <dbReference type="ARBA" id="ARBA00022741"/>
    </source>
</evidence>
<dbReference type="SUPFAM" id="SSF158472">
    <property type="entry name" value="HAMP domain-like"/>
    <property type="match status" value="1"/>
</dbReference>
<dbReference type="EMBL" id="DRBS01000127">
    <property type="protein sequence ID" value="HDD43866.1"/>
    <property type="molecule type" value="Genomic_DNA"/>
</dbReference>
<evidence type="ECO:0000256" key="10">
    <source>
        <dbReference type="SAM" id="Phobius"/>
    </source>
</evidence>
<dbReference type="FunFam" id="3.30.565.10:FF:000006">
    <property type="entry name" value="Sensor histidine kinase WalK"/>
    <property type="match status" value="1"/>
</dbReference>
<evidence type="ECO:0000256" key="1">
    <source>
        <dbReference type="ARBA" id="ARBA00000085"/>
    </source>
</evidence>
<dbReference type="Pfam" id="PF02518">
    <property type="entry name" value="HATPase_c"/>
    <property type="match status" value="1"/>
</dbReference>
<sequence length="471" mass="54424">MKKFVVNNFKWWKSSRGRILFVVFVFFTLIICGIIIDRWNINKIAHNVAFLEKNDEFLNDILEIRRYEKNFLLYKEQTSYKNTLEYVEKAENLLNQNKTQFQTFIGLSTYQKLQNLIENYKELFINLNPYNNGKKEEKLREIGKKLVDIAIFLDNKVKHNISRAFTLSRHIALYFGFVSVSMGCLLIYIAIYQIVRPLNFVQQSADRISKGDFSSFPRPKEVPLEIRTLIDALNKMIQELDLKHQQIIQAKKMASIGTLTAGIAHELNNPINNIVITAQLFLEEFEKDLSPEQKEYLIDILQQAQRCTDIVENLLDFSRAKPLAKKQVSIQKIISDVLKLFQNQMKLNNIELEVDMNEDLPLIKGDPTSLRQIFVNLIENAIQAMPKGGSLFIGVEKDNNFIKIEIADTGKGIPKEYLSRIFEPFFTTKKEGTGLGLAVTYGIIRKHKGRIFVESKVNEGTTFTILLPIRA</sequence>
<evidence type="ECO:0000256" key="4">
    <source>
        <dbReference type="ARBA" id="ARBA00022553"/>
    </source>
</evidence>
<feature type="transmembrane region" description="Helical" evidence="10">
    <location>
        <begin position="19"/>
        <end position="36"/>
    </location>
</feature>
<dbReference type="PANTHER" id="PTHR43065">
    <property type="entry name" value="SENSOR HISTIDINE KINASE"/>
    <property type="match status" value="1"/>
</dbReference>
<evidence type="ECO:0000256" key="3">
    <source>
        <dbReference type="ARBA" id="ARBA00012438"/>
    </source>
</evidence>
<keyword evidence="6" id="KW-0547">Nucleotide-binding</keyword>
<dbReference type="PROSITE" id="PS50109">
    <property type="entry name" value="HIS_KIN"/>
    <property type="match status" value="1"/>
</dbReference>
<protein>
    <recommendedName>
        <fullName evidence="3">histidine kinase</fullName>
        <ecNumber evidence="3">2.7.13.3</ecNumber>
    </recommendedName>
</protein>
<dbReference type="PROSITE" id="PS50885">
    <property type="entry name" value="HAMP"/>
    <property type="match status" value="1"/>
</dbReference>
<organism evidence="13">
    <name type="scientific">Desulfofervidus auxilii</name>
    <dbReference type="NCBI Taxonomy" id="1621989"/>
    <lineage>
        <taxon>Bacteria</taxon>
        <taxon>Pseudomonadati</taxon>
        <taxon>Thermodesulfobacteriota</taxon>
        <taxon>Candidatus Desulfofervidia</taxon>
        <taxon>Candidatus Desulfofervidales</taxon>
        <taxon>Candidatus Desulfofervidaceae</taxon>
        <taxon>Candidatus Desulfofervidus</taxon>
    </lineage>
</organism>
<keyword evidence="10" id="KW-1133">Transmembrane helix</keyword>
<dbReference type="GO" id="GO:0016020">
    <property type="term" value="C:membrane"/>
    <property type="evidence" value="ECO:0007669"/>
    <property type="project" value="UniProtKB-SubCell"/>
</dbReference>
<evidence type="ECO:0000256" key="9">
    <source>
        <dbReference type="ARBA" id="ARBA00023012"/>
    </source>
</evidence>
<keyword evidence="10" id="KW-0812">Transmembrane</keyword>
<dbReference type="Pfam" id="PF00672">
    <property type="entry name" value="HAMP"/>
    <property type="match status" value="1"/>
</dbReference>
<dbReference type="AlphaFoldDB" id="A0A7C0Y2C0"/>
<dbReference type="SMART" id="SM00388">
    <property type="entry name" value="HisKA"/>
    <property type="match status" value="1"/>
</dbReference>
<feature type="domain" description="HAMP" evidence="12">
    <location>
        <begin position="192"/>
        <end position="245"/>
    </location>
</feature>
<feature type="domain" description="Histidine kinase" evidence="11">
    <location>
        <begin position="262"/>
        <end position="471"/>
    </location>
</feature>
<evidence type="ECO:0000256" key="7">
    <source>
        <dbReference type="ARBA" id="ARBA00022777"/>
    </source>
</evidence>
<dbReference type="SMART" id="SM00304">
    <property type="entry name" value="HAMP"/>
    <property type="match status" value="1"/>
</dbReference>
<dbReference type="Gene3D" id="6.10.340.10">
    <property type="match status" value="1"/>
</dbReference>
<dbReference type="CDD" id="cd00082">
    <property type="entry name" value="HisKA"/>
    <property type="match status" value="1"/>
</dbReference>
<evidence type="ECO:0000313" key="13">
    <source>
        <dbReference type="EMBL" id="HDD43866.1"/>
    </source>
</evidence>
<accession>A0A7C0Y2C0</accession>
<keyword evidence="9" id="KW-0902">Two-component regulatory system</keyword>
<keyword evidence="7" id="KW-0418">Kinase</keyword>
<dbReference type="SMART" id="SM00387">
    <property type="entry name" value="HATPase_c"/>
    <property type="match status" value="1"/>
</dbReference>
<dbReference type="InterPro" id="IPR003594">
    <property type="entry name" value="HATPase_dom"/>
</dbReference>
<proteinExistence type="predicted"/>
<dbReference type="InterPro" id="IPR004358">
    <property type="entry name" value="Sig_transdc_His_kin-like_C"/>
</dbReference>
<dbReference type="InterPro" id="IPR036097">
    <property type="entry name" value="HisK_dim/P_sf"/>
</dbReference>
<evidence type="ECO:0000256" key="5">
    <source>
        <dbReference type="ARBA" id="ARBA00022679"/>
    </source>
</evidence>
<dbReference type="GO" id="GO:0005524">
    <property type="term" value="F:ATP binding"/>
    <property type="evidence" value="ECO:0007669"/>
    <property type="project" value="UniProtKB-KW"/>
</dbReference>
<evidence type="ECO:0000259" key="11">
    <source>
        <dbReference type="PROSITE" id="PS50109"/>
    </source>
</evidence>
<dbReference type="InterPro" id="IPR003660">
    <property type="entry name" value="HAMP_dom"/>
</dbReference>
<dbReference type="CDD" id="cd06225">
    <property type="entry name" value="HAMP"/>
    <property type="match status" value="1"/>
</dbReference>
<dbReference type="PANTHER" id="PTHR43065:SF46">
    <property type="entry name" value="C4-DICARBOXYLATE TRANSPORT SENSOR PROTEIN DCTB"/>
    <property type="match status" value="1"/>
</dbReference>
<dbReference type="GO" id="GO:0000155">
    <property type="term" value="F:phosphorelay sensor kinase activity"/>
    <property type="evidence" value="ECO:0007669"/>
    <property type="project" value="InterPro"/>
</dbReference>
<keyword evidence="10" id="KW-0472">Membrane</keyword>
<keyword evidence="5" id="KW-0808">Transferase</keyword>
<evidence type="ECO:0000259" key="12">
    <source>
        <dbReference type="PROSITE" id="PS50885"/>
    </source>
</evidence>
<comment type="catalytic activity">
    <reaction evidence="1">
        <text>ATP + protein L-histidine = ADP + protein N-phospho-L-histidine.</text>
        <dbReference type="EC" id="2.7.13.3"/>
    </reaction>
</comment>
<dbReference type="Proteomes" id="UP000886289">
    <property type="component" value="Unassembled WGS sequence"/>
</dbReference>
<dbReference type="PRINTS" id="PR00344">
    <property type="entry name" value="BCTRLSENSOR"/>
</dbReference>
<dbReference type="SUPFAM" id="SSF47384">
    <property type="entry name" value="Homodimeric domain of signal transducing histidine kinase"/>
    <property type="match status" value="1"/>
</dbReference>
<gene>
    <name evidence="13" type="ORF">ENG63_03270</name>
</gene>
<comment type="caution">
    <text evidence="13">The sequence shown here is derived from an EMBL/GenBank/DDBJ whole genome shotgun (WGS) entry which is preliminary data.</text>
</comment>
<keyword evidence="4" id="KW-0597">Phosphoprotein</keyword>
<dbReference type="Gene3D" id="3.30.565.10">
    <property type="entry name" value="Histidine kinase-like ATPase, C-terminal domain"/>
    <property type="match status" value="1"/>
</dbReference>
<evidence type="ECO:0000256" key="8">
    <source>
        <dbReference type="ARBA" id="ARBA00022840"/>
    </source>
</evidence>
<evidence type="ECO:0000256" key="2">
    <source>
        <dbReference type="ARBA" id="ARBA00004370"/>
    </source>
</evidence>
<comment type="subcellular location">
    <subcellularLocation>
        <location evidence="2">Membrane</location>
    </subcellularLocation>
</comment>
<dbReference type="EC" id="2.7.13.3" evidence="3"/>
<name>A0A7C0Y2C0_DESA2</name>
<dbReference type="SUPFAM" id="SSF55874">
    <property type="entry name" value="ATPase domain of HSP90 chaperone/DNA topoisomerase II/histidine kinase"/>
    <property type="match status" value="1"/>
</dbReference>
<dbReference type="Pfam" id="PF00512">
    <property type="entry name" value="HisKA"/>
    <property type="match status" value="1"/>
</dbReference>
<keyword evidence="8" id="KW-0067">ATP-binding</keyword>
<dbReference type="InterPro" id="IPR005467">
    <property type="entry name" value="His_kinase_dom"/>
</dbReference>
<feature type="transmembrane region" description="Helical" evidence="10">
    <location>
        <begin position="171"/>
        <end position="195"/>
    </location>
</feature>
<dbReference type="InterPro" id="IPR003661">
    <property type="entry name" value="HisK_dim/P_dom"/>
</dbReference>
<dbReference type="InterPro" id="IPR036890">
    <property type="entry name" value="HATPase_C_sf"/>
</dbReference>
<reference evidence="13" key="1">
    <citation type="journal article" date="2020" name="mSystems">
        <title>Genome- and Community-Level Interaction Insights into Carbon Utilization and Element Cycling Functions of Hydrothermarchaeota in Hydrothermal Sediment.</title>
        <authorList>
            <person name="Zhou Z."/>
            <person name="Liu Y."/>
            <person name="Xu W."/>
            <person name="Pan J."/>
            <person name="Luo Z.H."/>
            <person name="Li M."/>
        </authorList>
    </citation>
    <scope>NUCLEOTIDE SEQUENCE [LARGE SCALE GENOMIC DNA]</scope>
    <source>
        <strain evidence="13">HyVt-233</strain>
    </source>
</reference>
<dbReference type="Gene3D" id="1.10.287.130">
    <property type="match status" value="1"/>
</dbReference>